<dbReference type="Proteomes" id="UP000018958">
    <property type="component" value="Unassembled WGS sequence"/>
</dbReference>
<comment type="caution">
    <text evidence="2">The sequence shown here is derived from an EMBL/GenBank/DDBJ whole genome shotgun (WGS) entry which is preliminary data.</text>
</comment>
<dbReference type="EMBL" id="ANIX01005356">
    <property type="protein sequence ID" value="ETO99584.1"/>
    <property type="molecule type" value="Genomic_DNA"/>
</dbReference>
<protein>
    <submittedName>
        <fullName evidence="2">Uncharacterized protein</fullName>
    </submittedName>
</protein>
<evidence type="ECO:0000313" key="2">
    <source>
        <dbReference type="EMBL" id="ETO99584.1"/>
    </source>
</evidence>
<keyword evidence="1" id="KW-0732">Signal</keyword>
<name>W2VMT5_PHYNI</name>
<feature type="chain" id="PRO_5004826936" evidence="1">
    <location>
        <begin position="31"/>
        <end position="57"/>
    </location>
</feature>
<dbReference type="AlphaFoldDB" id="W2VMT5"/>
<feature type="signal peptide" evidence="1">
    <location>
        <begin position="1"/>
        <end position="30"/>
    </location>
</feature>
<organism evidence="2 3">
    <name type="scientific">Phytophthora nicotianae CJ01A1</name>
    <dbReference type="NCBI Taxonomy" id="1317063"/>
    <lineage>
        <taxon>Eukaryota</taxon>
        <taxon>Sar</taxon>
        <taxon>Stramenopiles</taxon>
        <taxon>Oomycota</taxon>
        <taxon>Peronosporomycetes</taxon>
        <taxon>Peronosporales</taxon>
        <taxon>Peronosporaceae</taxon>
        <taxon>Phytophthora</taxon>
    </lineage>
</organism>
<reference evidence="2 3" key="1">
    <citation type="submission" date="2013-11" db="EMBL/GenBank/DDBJ databases">
        <title>The Genome Sequence of Phytophthora parasitica CJ01A1.</title>
        <authorList>
            <consortium name="The Broad Institute Genomics Platform"/>
            <person name="Russ C."/>
            <person name="Tyler B."/>
            <person name="Panabieres F."/>
            <person name="Shan W."/>
            <person name="Tripathy S."/>
            <person name="Grunwald N."/>
            <person name="Machado M."/>
            <person name="Johnson C.S."/>
            <person name="Walker B."/>
            <person name="Young S.K."/>
            <person name="Zeng Q."/>
            <person name="Gargeya S."/>
            <person name="Fitzgerald M."/>
            <person name="Haas B."/>
            <person name="Abouelleil A."/>
            <person name="Allen A.W."/>
            <person name="Alvarado L."/>
            <person name="Arachchi H.M."/>
            <person name="Berlin A.M."/>
            <person name="Chapman S.B."/>
            <person name="Gainer-Dewar J."/>
            <person name="Goldberg J."/>
            <person name="Griggs A."/>
            <person name="Gujja S."/>
            <person name="Hansen M."/>
            <person name="Howarth C."/>
            <person name="Imamovic A."/>
            <person name="Ireland A."/>
            <person name="Larimer J."/>
            <person name="McCowan C."/>
            <person name="Murphy C."/>
            <person name="Pearson M."/>
            <person name="Poon T.W."/>
            <person name="Priest M."/>
            <person name="Roberts A."/>
            <person name="Saif S."/>
            <person name="Shea T."/>
            <person name="Sisk P."/>
            <person name="Sykes S."/>
            <person name="Wortman J."/>
            <person name="Nusbaum C."/>
            <person name="Birren B."/>
        </authorList>
    </citation>
    <scope>NUCLEOTIDE SEQUENCE [LARGE SCALE GENOMIC DNA]</scope>
    <source>
        <strain evidence="2 3">CJ01A1</strain>
    </source>
</reference>
<gene>
    <name evidence="2" type="ORF">F441_23000</name>
</gene>
<accession>W2VMT5</accession>
<evidence type="ECO:0000256" key="1">
    <source>
        <dbReference type="SAM" id="SignalP"/>
    </source>
</evidence>
<feature type="non-terminal residue" evidence="2">
    <location>
        <position position="1"/>
    </location>
</feature>
<sequence>FIKNFNLLISFKYLAILFANLQSAPAGACAFRVTRCTAYKMSGLVYLEIHSKLPTKN</sequence>
<proteinExistence type="predicted"/>
<evidence type="ECO:0000313" key="3">
    <source>
        <dbReference type="Proteomes" id="UP000018958"/>
    </source>
</evidence>